<name>A0AA39TTX0_9AGAR</name>
<comment type="caution">
    <text evidence="3">The sequence shown here is derived from an EMBL/GenBank/DDBJ whole genome shotgun (WGS) entry which is preliminary data.</text>
</comment>
<dbReference type="SUPFAM" id="SSF88723">
    <property type="entry name" value="PIN domain-like"/>
    <property type="match status" value="1"/>
</dbReference>
<dbReference type="Proteomes" id="UP001175228">
    <property type="component" value="Unassembled WGS sequence"/>
</dbReference>
<dbReference type="AlphaFoldDB" id="A0AA39TTX0"/>
<dbReference type="CDD" id="cd09870">
    <property type="entry name" value="PIN_YEN1"/>
    <property type="match status" value="1"/>
</dbReference>
<keyword evidence="4" id="KW-1185">Reference proteome</keyword>
<accession>A0AA39TTX0</accession>
<feature type="domain" description="XPG-I" evidence="2">
    <location>
        <begin position="111"/>
        <end position="179"/>
    </location>
</feature>
<feature type="compositionally biased region" description="Low complexity" evidence="1">
    <location>
        <begin position="488"/>
        <end position="503"/>
    </location>
</feature>
<evidence type="ECO:0000313" key="4">
    <source>
        <dbReference type="Proteomes" id="UP001175228"/>
    </source>
</evidence>
<protein>
    <recommendedName>
        <fullName evidence="2">XPG-I domain-containing protein</fullName>
    </recommendedName>
</protein>
<sequence>MGVRDGWKLFMPDTTSFVDWSASKISRSSPSQLGPRLGVDASGWMFAAKYHHVQTKNPAQASLFKRLGRLFHLPILLVFVFDGPKRPVHKRKKQIRRTTDWLTADFKRLLDGFGFAYWDAPGEAEAELAMLSNLHKIDAVMSEDFDALLFGAQCVIRINNESDSQYLIDVYENDNQFPPHELVAIALLSGGDYDDGIKGCGIRTAVEIAKTGIGKQLADALKNCTTDDFRRVTLAWRRDLCDVLEKGVDPLNSRHRSLVSHIPLDFPNATVVSQYLRPLMSQSKGGRRMPVTPLPSLPDIPKLAKLCGELFTWGDSQDIINKFGDHVFPGLAVRELLRAWYKRRGVEPHIERTFTPQAIINQACSLRSNQQRRSSSELYVSLTITPQIIHQITSSVAGSYNVVTPEPTVNQWTVRAWLPRVLTLHALPNFLDNSQLQKKEDSKMMNSSVIIKSPRQKSGSAIEISSDDESKTVTKSLSPFIDKKARGRGSASRPSRSSLCPRGTSVIELTSDDESKTVAGTLPSLINKQVRSRGSSSLPSGRFLRPRSISVVEIISDDETQIAT</sequence>
<dbReference type="InterPro" id="IPR006086">
    <property type="entry name" value="XPG-I_dom"/>
</dbReference>
<dbReference type="SMART" id="SM00484">
    <property type="entry name" value="XPGI"/>
    <property type="match status" value="1"/>
</dbReference>
<evidence type="ECO:0000259" key="2">
    <source>
        <dbReference type="SMART" id="SM00484"/>
    </source>
</evidence>
<dbReference type="Pfam" id="PF00867">
    <property type="entry name" value="XPG_I"/>
    <property type="match status" value="1"/>
</dbReference>
<dbReference type="GO" id="GO:0006281">
    <property type="term" value="P:DNA repair"/>
    <property type="evidence" value="ECO:0007669"/>
    <property type="project" value="UniProtKB-ARBA"/>
</dbReference>
<reference evidence="3" key="1">
    <citation type="submission" date="2023-06" db="EMBL/GenBank/DDBJ databases">
        <authorList>
            <consortium name="Lawrence Berkeley National Laboratory"/>
            <person name="Ahrendt S."/>
            <person name="Sahu N."/>
            <person name="Indic B."/>
            <person name="Wong-Bajracharya J."/>
            <person name="Merenyi Z."/>
            <person name="Ke H.-M."/>
            <person name="Monk M."/>
            <person name="Kocsube S."/>
            <person name="Drula E."/>
            <person name="Lipzen A."/>
            <person name="Balint B."/>
            <person name="Henrissat B."/>
            <person name="Andreopoulos B."/>
            <person name="Martin F.M."/>
            <person name="Harder C.B."/>
            <person name="Rigling D."/>
            <person name="Ford K.L."/>
            <person name="Foster G.D."/>
            <person name="Pangilinan J."/>
            <person name="Papanicolaou A."/>
            <person name="Barry K."/>
            <person name="LaButti K."/>
            <person name="Viragh M."/>
            <person name="Koriabine M."/>
            <person name="Yan M."/>
            <person name="Riley R."/>
            <person name="Champramary S."/>
            <person name="Plett K.L."/>
            <person name="Tsai I.J."/>
            <person name="Slot J."/>
            <person name="Sipos G."/>
            <person name="Plett J."/>
            <person name="Nagy L.G."/>
            <person name="Grigoriev I.V."/>
        </authorList>
    </citation>
    <scope>NUCLEOTIDE SEQUENCE</scope>
    <source>
        <strain evidence="3">HWK02</strain>
    </source>
</reference>
<dbReference type="GO" id="GO:0003677">
    <property type="term" value="F:DNA binding"/>
    <property type="evidence" value="ECO:0007669"/>
    <property type="project" value="InterPro"/>
</dbReference>
<dbReference type="Gene3D" id="1.10.150.20">
    <property type="entry name" value="5' to 3' exonuclease, C-terminal subdomain"/>
    <property type="match status" value="1"/>
</dbReference>
<dbReference type="SUPFAM" id="SSF47807">
    <property type="entry name" value="5' to 3' exonuclease, C-terminal subdomain"/>
    <property type="match status" value="1"/>
</dbReference>
<proteinExistence type="predicted"/>
<dbReference type="PANTHER" id="PTHR11081">
    <property type="entry name" value="FLAP ENDONUCLEASE FAMILY MEMBER"/>
    <property type="match status" value="1"/>
</dbReference>
<dbReference type="InterPro" id="IPR008918">
    <property type="entry name" value="HhH2"/>
</dbReference>
<dbReference type="InterPro" id="IPR029060">
    <property type="entry name" value="PIN-like_dom_sf"/>
</dbReference>
<dbReference type="Gene3D" id="3.40.50.1010">
    <property type="entry name" value="5'-nuclease"/>
    <property type="match status" value="2"/>
</dbReference>
<evidence type="ECO:0000256" key="1">
    <source>
        <dbReference type="SAM" id="MobiDB-lite"/>
    </source>
</evidence>
<gene>
    <name evidence="3" type="ORF">EDD18DRAFT_832164</name>
</gene>
<evidence type="ECO:0000313" key="3">
    <source>
        <dbReference type="EMBL" id="KAK0500531.1"/>
    </source>
</evidence>
<dbReference type="SMART" id="SM00279">
    <property type="entry name" value="HhH2"/>
    <property type="match status" value="1"/>
</dbReference>
<dbReference type="InterPro" id="IPR006084">
    <property type="entry name" value="XPG/Rad2"/>
</dbReference>
<dbReference type="InterPro" id="IPR036279">
    <property type="entry name" value="5-3_exonuclease_C_sf"/>
</dbReference>
<dbReference type="EMBL" id="JAUEPU010000008">
    <property type="protein sequence ID" value="KAK0500531.1"/>
    <property type="molecule type" value="Genomic_DNA"/>
</dbReference>
<organism evidence="3 4">
    <name type="scientific">Armillaria luteobubalina</name>
    <dbReference type="NCBI Taxonomy" id="153913"/>
    <lineage>
        <taxon>Eukaryota</taxon>
        <taxon>Fungi</taxon>
        <taxon>Dikarya</taxon>
        <taxon>Basidiomycota</taxon>
        <taxon>Agaricomycotina</taxon>
        <taxon>Agaricomycetes</taxon>
        <taxon>Agaricomycetidae</taxon>
        <taxon>Agaricales</taxon>
        <taxon>Marasmiineae</taxon>
        <taxon>Physalacriaceae</taxon>
        <taxon>Armillaria</taxon>
    </lineage>
</organism>
<dbReference type="GO" id="GO:0017108">
    <property type="term" value="F:5'-flap endonuclease activity"/>
    <property type="evidence" value="ECO:0007669"/>
    <property type="project" value="TreeGrafter"/>
</dbReference>
<dbReference type="PRINTS" id="PR00853">
    <property type="entry name" value="XPGRADSUPER"/>
</dbReference>
<feature type="region of interest" description="Disordered" evidence="1">
    <location>
        <begin position="454"/>
        <end position="504"/>
    </location>
</feature>
<dbReference type="PANTHER" id="PTHR11081:SF75">
    <property type="entry name" value="ENDONUCLEASE, PUTATIVE (AFU_ORTHOLOGUE AFUA_3G13260)-RELATED"/>
    <property type="match status" value="1"/>
</dbReference>